<name>A0A8S1MYQ9_PARPR</name>
<keyword evidence="1" id="KW-0732">Signal</keyword>
<evidence type="ECO:0000313" key="2">
    <source>
        <dbReference type="EMBL" id="CAD8083271.1"/>
    </source>
</evidence>
<dbReference type="PANTHER" id="PTHR39767">
    <property type="entry name" value="CALCIUM/CALMODULIN-BINDING MEMBRANE PROTEIN PCM4-RELATED"/>
    <property type="match status" value="1"/>
</dbReference>
<dbReference type="PANTHER" id="PTHR39767:SF2">
    <property type="entry name" value="CHROMOSOME UNDETERMINED SCAFFOLD_1, WHOLE GENOME SHOTGUN SEQUENCE"/>
    <property type="match status" value="1"/>
</dbReference>
<dbReference type="EMBL" id="CAJJDM010000072">
    <property type="protein sequence ID" value="CAD8083271.1"/>
    <property type="molecule type" value="Genomic_DNA"/>
</dbReference>
<gene>
    <name evidence="2" type="ORF">PPRIM_AZ9-3.1.T0690199</name>
</gene>
<comment type="caution">
    <text evidence="2">The sequence shown here is derived from an EMBL/GenBank/DDBJ whole genome shotgun (WGS) entry which is preliminary data.</text>
</comment>
<dbReference type="Proteomes" id="UP000688137">
    <property type="component" value="Unassembled WGS sequence"/>
</dbReference>
<sequence>MFLCFINQVIGAEVLFASAFTTNDFTTNEGWIVYSRNHNDFGIEAYDNQNYIGLNVVSGWQLKGDGISKVFYSLPPHYAIRVKGIILIKISSSFDYTEGVMKIDGKTSALKSVVSYLSQKVGMQIRQKSYFDNFQFHQATSVFIQVLFGQSYPTDNLSLGFRDFYLYVLTCPNGCDSCDNAVICNDWKLQYRSLINQQFLTFDTEGWYMSAKFNNLDKNSYISIKRCQYQSIDILFFGLGRLNQQFQKTIQLPLHYKVKISYFQLLYNILPQFKYNWMAEVDGNIIITSTFGIKTTLPPHICGYADDPEQTSGEILENVSFEASHNKQFLNFATYPTDYIFSDQSIRWGIRDFEIYIKPCHSSCIYSCKGPGPSGCQDDVLYTQQLFYSIFTETTFTNNDGWQMIKPTQLSTLRCMESLVSTTTKFFQGNNHFQKVFYLTQPHTTISISFTLFQIDKFTGEKLFVLVDDVEVRQVSLPAVTINDGLPLCSVDDDYDKRIIVNITNIAHSQNTLIVQMYTNQIVTATGFWGIRNFVLTLDRRVISTEFASLNLVSDDWKDWVYTPTTFLLSLCSSKTLFGGDSQLDQTSSLRKIIKNIPQHEKIKIEFKIIVKAPADEDIQFTISIDGKQVFIRYIKTQTMLYCDASTNSNFFTIEEIYEHSNSQIFLQISTSNSNSISYTWGIRDFKLNYYQRYIYSG</sequence>
<dbReference type="OMA" id="PHYAIRV"/>
<accession>A0A8S1MYQ9</accession>
<feature type="chain" id="PRO_5035744640" evidence="1">
    <location>
        <begin position="20"/>
        <end position="698"/>
    </location>
</feature>
<keyword evidence="3" id="KW-1185">Reference proteome</keyword>
<dbReference type="InterPro" id="IPR006212">
    <property type="entry name" value="Furin_repeat"/>
</dbReference>
<organism evidence="2 3">
    <name type="scientific">Paramecium primaurelia</name>
    <dbReference type="NCBI Taxonomy" id="5886"/>
    <lineage>
        <taxon>Eukaryota</taxon>
        <taxon>Sar</taxon>
        <taxon>Alveolata</taxon>
        <taxon>Ciliophora</taxon>
        <taxon>Intramacronucleata</taxon>
        <taxon>Oligohymenophorea</taxon>
        <taxon>Peniculida</taxon>
        <taxon>Parameciidae</taxon>
        <taxon>Paramecium</taxon>
    </lineage>
</organism>
<protein>
    <submittedName>
        <fullName evidence="2">Uncharacterized protein</fullName>
    </submittedName>
</protein>
<reference evidence="2" key="1">
    <citation type="submission" date="2021-01" db="EMBL/GenBank/DDBJ databases">
        <authorList>
            <consortium name="Genoscope - CEA"/>
            <person name="William W."/>
        </authorList>
    </citation>
    <scope>NUCLEOTIDE SEQUENCE</scope>
</reference>
<proteinExistence type="predicted"/>
<evidence type="ECO:0000313" key="3">
    <source>
        <dbReference type="Proteomes" id="UP000688137"/>
    </source>
</evidence>
<feature type="signal peptide" evidence="1">
    <location>
        <begin position="1"/>
        <end position="19"/>
    </location>
</feature>
<dbReference type="CDD" id="cd00064">
    <property type="entry name" value="FU"/>
    <property type="match status" value="1"/>
</dbReference>
<evidence type="ECO:0000256" key="1">
    <source>
        <dbReference type="SAM" id="SignalP"/>
    </source>
</evidence>
<dbReference type="AlphaFoldDB" id="A0A8S1MYQ9"/>